<dbReference type="Pfam" id="PF24802">
    <property type="entry name" value="DUF7703"/>
    <property type="match status" value="2"/>
</dbReference>
<feature type="transmembrane region" description="Helical" evidence="2">
    <location>
        <begin position="178"/>
        <end position="197"/>
    </location>
</feature>
<feature type="transmembrane region" description="Helical" evidence="2">
    <location>
        <begin position="111"/>
        <end position="136"/>
    </location>
</feature>
<feature type="compositionally biased region" description="Basic and acidic residues" evidence="1">
    <location>
        <begin position="322"/>
        <end position="336"/>
    </location>
</feature>
<keyword evidence="2" id="KW-0812">Transmembrane</keyword>
<gene>
    <name evidence="4" type="ORF">Cob_v009485</name>
</gene>
<keyword evidence="5" id="KW-1185">Reference proteome</keyword>
<protein>
    <recommendedName>
        <fullName evidence="3">DUF7703 domain-containing protein</fullName>
    </recommendedName>
</protein>
<feature type="transmembrane region" description="Helical" evidence="2">
    <location>
        <begin position="49"/>
        <end position="71"/>
    </location>
</feature>
<reference evidence="5" key="1">
    <citation type="journal article" date="2013" name="New Phytol.">
        <title>Comparative genomic and transcriptomic analyses reveal the hemibiotrophic stage shift of Colletotrichum fungi.</title>
        <authorList>
            <person name="Gan P."/>
            <person name="Ikeda K."/>
            <person name="Irieda H."/>
            <person name="Narusaka M."/>
            <person name="O'Connell R.J."/>
            <person name="Narusaka Y."/>
            <person name="Takano Y."/>
            <person name="Kubo Y."/>
            <person name="Shirasu K."/>
        </authorList>
    </citation>
    <scope>NUCLEOTIDE SEQUENCE [LARGE SCALE GENOMIC DNA]</scope>
    <source>
        <strain evidence="5">104-T / ATCC 96160 / CBS 514.97 / LARS 414 / MAFF 240422</strain>
    </source>
</reference>
<dbReference type="Proteomes" id="UP000014480">
    <property type="component" value="Unassembled WGS sequence"/>
</dbReference>
<feature type="domain" description="DUF7703" evidence="3">
    <location>
        <begin position="7"/>
        <end position="143"/>
    </location>
</feature>
<evidence type="ECO:0000259" key="3">
    <source>
        <dbReference type="Pfam" id="PF24802"/>
    </source>
</evidence>
<reference evidence="5" key="2">
    <citation type="journal article" date="2019" name="Mol. Plant Microbe Interact.">
        <title>Genome sequence resources for four phytopathogenic fungi from the Colletotrichum orbiculare species complex.</title>
        <authorList>
            <person name="Gan P."/>
            <person name="Tsushima A."/>
            <person name="Narusaka M."/>
            <person name="Narusaka Y."/>
            <person name="Takano Y."/>
            <person name="Kubo Y."/>
            <person name="Shirasu K."/>
        </authorList>
    </citation>
    <scope>GENOME REANNOTATION</scope>
    <source>
        <strain evidence="5">104-T / ATCC 96160 / CBS 514.97 / LARS 414 / MAFF 240422</strain>
    </source>
</reference>
<evidence type="ECO:0000313" key="4">
    <source>
        <dbReference type="EMBL" id="TDZ17540.1"/>
    </source>
</evidence>
<sequence length="361" mass="40773">MADSIKGSVPLSRQEAMAITALATAGIYNAIEIYVLILTTFRQRRGRYFWSMVVANTGILVHAIASMLRYLRRSGTIIPGAFALCAWMAMVTGQSVVLWSRLHLVVYNRTWTRLVLGIVVTNGLAIHVPMAVFWVLCWATPREAQAAWIERYGVYEKGFLNLRPLFAFKTRSAKRMSWYLLGLFVLVFLLDMALVTLEYTSNFVFQTTSKPLVYSIKLKVEFTVLNRLLAFTKMKACECHHLSDTGGIYTSGLVTCDTNITKAPPPHREAERTLHGQTLNDQTLNDQTMNDQTLNGQTLNDQIIYTTRSYSFAEIAQEDVVDGERKPERPTADRHQVGFPGHTEETAYSEGNNEGEDAKRR</sequence>
<evidence type="ECO:0000256" key="1">
    <source>
        <dbReference type="SAM" id="MobiDB-lite"/>
    </source>
</evidence>
<feature type="transmembrane region" description="Helical" evidence="2">
    <location>
        <begin position="16"/>
        <end position="37"/>
    </location>
</feature>
<evidence type="ECO:0000313" key="5">
    <source>
        <dbReference type="Proteomes" id="UP000014480"/>
    </source>
</evidence>
<accession>A0A484FGM0</accession>
<keyword evidence="2" id="KW-1133">Transmembrane helix</keyword>
<dbReference type="AlphaFoldDB" id="A0A484FGM0"/>
<dbReference type="EMBL" id="AMCV02000028">
    <property type="protein sequence ID" value="TDZ17540.1"/>
    <property type="molecule type" value="Genomic_DNA"/>
</dbReference>
<feature type="region of interest" description="Disordered" evidence="1">
    <location>
        <begin position="319"/>
        <end position="361"/>
    </location>
</feature>
<name>A0A484FGM0_COLOR</name>
<feature type="domain" description="DUF7703" evidence="3">
    <location>
        <begin position="157"/>
        <end position="240"/>
    </location>
</feature>
<keyword evidence="2" id="KW-0472">Membrane</keyword>
<evidence type="ECO:0000256" key="2">
    <source>
        <dbReference type="SAM" id="Phobius"/>
    </source>
</evidence>
<dbReference type="InterPro" id="IPR056120">
    <property type="entry name" value="DUF7703"/>
</dbReference>
<organism evidence="4 5">
    <name type="scientific">Colletotrichum orbiculare (strain 104-T / ATCC 96160 / CBS 514.97 / LARS 414 / MAFF 240422)</name>
    <name type="common">Cucumber anthracnose fungus</name>
    <name type="synonym">Colletotrichum lagenarium</name>
    <dbReference type="NCBI Taxonomy" id="1213857"/>
    <lineage>
        <taxon>Eukaryota</taxon>
        <taxon>Fungi</taxon>
        <taxon>Dikarya</taxon>
        <taxon>Ascomycota</taxon>
        <taxon>Pezizomycotina</taxon>
        <taxon>Sordariomycetes</taxon>
        <taxon>Hypocreomycetidae</taxon>
        <taxon>Glomerellales</taxon>
        <taxon>Glomerellaceae</taxon>
        <taxon>Colletotrichum</taxon>
        <taxon>Colletotrichum orbiculare species complex</taxon>
    </lineage>
</organism>
<dbReference type="OrthoDB" id="405906at2759"/>
<dbReference type="PANTHER" id="PTHR37013">
    <property type="entry name" value="INTEGRAL MEMBRANE PROTEIN (AFU_ORTHOLOGUE AFUA_1G05950)-RELATED"/>
    <property type="match status" value="1"/>
</dbReference>
<dbReference type="PANTHER" id="PTHR37013:SF3">
    <property type="entry name" value="INTEGRAL MEMBRANE PROTEIN (AFU_ORTHOLOGUE AFUA_1G05950)"/>
    <property type="match status" value="1"/>
</dbReference>
<proteinExistence type="predicted"/>
<feature type="transmembrane region" description="Helical" evidence="2">
    <location>
        <begin position="77"/>
        <end position="99"/>
    </location>
</feature>
<comment type="caution">
    <text evidence="4">The sequence shown here is derived from an EMBL/GenBank/DDBJ whole genome shotgun (WGS) entry which is preliminary data.</text>
</comment>